<dbReference type="PANTHER" id="PTHR43289">
    <property type="entry name" value="MITOGEN-ACTIVATED PROTEIN KINASE KINASE KINASE 20-RELATED"/>
    <property type="match status" value="1"/>
</dbReference>
<keyword evidence="3" id="KW-0547">Nucleotide-binding</keyword>
<proteinExistence type="predicted"/>
<dbReference type="GO" id="GO:0005524">
    <property type="term" value="F:ATP binding"/>
    <property type="evidence" value="ECO:0007669"/>
    <property type="project" value="UniProtKB-KW"/>
</dbReference>
<dbReference type="EC" id="2.7.-.-" evidence="7"/>
<dbReference type="SUPFAM" id="SSF56112">
    <property type="entry name" value="Protein kinase-like (PK-like)"/>
    <property type="match status" value="1"/>
</dbReference>
<keyword evidence="5" id="KW-0067">ATP-binding</keyword>
<keyword evidence="2 7" id="KW-0808">Transferase</keyword>
<name>T0ZYI9_9ZZZZ</name>
<evidence type="ECO:0000256" key="3">
    <source>
        <dbReference type="ARBA" id="ARBA00022741"/>
    </source>
</evidence>
<dbReference type="InterPro" id="IPR011009">
    <property type="entry name" value="Kinase-like_dom_sf"/>
</dbReference>
<gene>
    <name evidence="7" type="ORF">B1B_11539</name>
</gene>
<evidence type="ECO:0000256" key="2">
    <source>
        <dbReference type="ARBA" id="ARBA00022679"/>
    </source>
</evidence>
<feature type="domain" description="Protein kinase" evidence="6">
    <location>
        <begin position="14"/>
        <end position="103"/>
    </location>
</feature>
<reference evidence="7" key="1">
    <citation type="submission" date="2013-08" db="EMBL/GenBank/DDBJ databases">
        <authorList>
            <person name="Mendez C."/>
            <person name="Richter M."/>
            <person name="Ferrer M."/>
            <person name="Sanchez J."/>
        </authorList>
    </citation>
    <scope>NUCLEOTIDE SEQUENCE</scope>
</reference>
<dbReference type="InterPro" id="IPR000719">
    <property type="entry name" value="Prot_kinase_dom"/>
</dbReference>
<dbReference type="PANTHER" id="PTHR43289:SF6">
    <property type="entry name" value="SERINE_THREONINE-PROTEIN KINASE NEKL-3"/>
    <property type="match status" value="1"/>
</dbReference>
<dbReference type="PROSITE" id="PS50011">
    <property type="entry name" value="PROTEIN_KINASE_DOM"/>
    <property type="match status" value="1"/>
</dbReference>
<dbReference type="Pfam" id="PF00069">
    <property type="entry name" value="Pkinase"/>
    <property type="match status" value="1"/>
</dbReference>
<sequence length="103" mass="11674">MEPVSDPRLYSNRYQVTHLIARGGMAMVYRAQDELLSRAVALKILYPELSADPLFVERFRREAQAAANLSHPNIVPVFDWGEDDGTYFIVMELIDGTSLAEML</sequence>
<dbReference type="EMBL" id="AUZY01007509">
    <property type="protein sequence ID" value="EQD49623.1"/>
    <property type="molecule type" value="Genomic_DNA"/>
</dbReference>
<dbReference type="FunFam" id="3.30.200.20:FF:000035">
    <property type="entry name" value="Serine/threonine protein kinase Stk1"/>
    <property type="match status" value="1"/>
</dbReference>
<evidence type="ECO:0000256" key="5">
    <source>
        <dbReference type="ARBA" id="ARBA00022840"/>
    </source>
</evidence>
<evidence type="ECO:0000256" key="1">
    <source>
        <dbReference type="ARBA" id="ARBA00022527"/>
    </source>
</evidence>
<keyword evidence="4 7" id="KW-0418">Kinase</keyword>
<accession>T0ZYI9</accession>
<organism evidence="7">
    <name type="scientific">mine drainage metagenome</name>
    <dbReference type="NCBI Taxonomy" id="410659"/>
    <lineage>
        <taxon>unclassified sequences</taxon>
        <taxon>metagenomes</taxon>
        <taxon>ecological metagenomes</taxon>
    </lineage>
</organism>
<protein>
    <submittedName>
        <fullName evidence="7">Serine/threonine protein kinase-related domain protein</fullName>
        <ecNumber evidence="7">2.7.-.-</ecNumber>
    </submittedName>
</protein>
<evidence type="ECO:0000313" key="7">
    <source>
        <dbReference type="EMBL" id="EQD49623.1"/>
    </source>
</evidence>
<dbReference type="GO" id="GO:0004674">
    <property type="term" value="F:protein serine/threonine kinase activity"/>
    <property type="evidence" value="ECO:0007669"/>
    <property type="project" value="UniProtKB-KW"/>
</dbReference>
<reference evidence="7" key="2">
    <citation type="journal article" date="2014" name="ISME J.">
        <title>Microbial stratification in low pH oxic and suboxic macroscopic growths along an acid mine drainage.</title>
        <authorList>
            <person name="Mendez-Garcia C."/>
            <person name="Mesa V."/>
            <person name="Sprenger R.R."/>
            <person name="Richter M."/>
            <person name="Diez M.S."/>
            <person name="Solano J."/>
            <person name="Bargiela R."/>
            <person name="Golyshina O.V."/>
            <person name="Manteca A."/>
            <person name="Ramos J.L."/>
            <person name="Gallego J.R."/>
            <person name="Llorente I."/>
            <person name="Martins Dos Santos V.A."/>
            <person name="Jensen O.N."/>
            <person name="Pelaez A.I."/>
            <person name="Sanchez J."/>
            <person name="Ferrer M."/>
        </authorList>
    </citation>
    <scope>NUCLEOTIDE SEQUENCE</scope>
</reference>
<evidence type="ECO:0000256" key="4">
    <source>
        <dbReference type="ARBA" id="ARBA00022777"/>
    </source>
</evidence>
<keyword evidence="1 7" id="KW-0723">Serine/threonine-protein kinase</keyword>
<feature type="non-terminal residue" evidence="7">
    <location>
        <position position="103"/>
    </location>
</feature>
<comment type="caution">
    <text evidence="7">The sequence shown here is derived from an EMBL/GenBank/DDBJ whole genome shotgun (WGS) entry which is preliminary data.</text>
</comment>
<evidence type="ECO:0000259" key="6">
    <source>
        <dbReference type="PROSITE" id="PS50011"/>
    </source>
</evidence>
<dbReference type="AlphaFoldDB" id="T0ZYI9"/>
<dbReference type="Gene3D" id="3.30.200.20">
    <property type="entry name" value="Phosphorylase Kinase, domain 1"/>
    <property type="match status" value="1"/>
</dbReference>